<keyword evidence="1" id="KW-1133">Transmembrane helix</keyword>
<accession>A0ABS9IDK8</accession>
<evidence type="ECO:0000313" key="4">
    <source>
        <dbReference type="Proteomes" id="UP001162905"/>
    </source>
</evidence>
<dbReference type="Proteomes" id="UP001162905">
    <property type="component" value="Unassembled WGS sequence"/>
</dbReference>
<proteinExistence type="predicted"/>
<evidence type="ECO:0000313" key="2">
    <source>
        <dbReference type="EMBL" id="MCF7545805.1"/>
    </source>
</evidence>
<evidence type="ECO:0000256" key="1">
    <source>
        <dbReference type="SAM" id="Phobius"/>
    </source>
</evidence>
<dbReference type="EMBL" id="JAKJXH010000089">
    <property type="protein sequence ID" value="MCF7545805.1"/>
    <property type="molecule type" value="Genomic_DNA"/>
</dbReference>
<dbReference type="EMBL" id="JAKJXH010000091">
    <property type="protein sequence ID" value="MCF7545810.1"/>
    <property type="molecule type" value="Genomic_DNA"/>
</dbReference>
<protein>
    <submittedName>
        <fullName evidence="2">CDP-diacylglycerol--serine O-phosphatidyltransferase</fullName>
    </submittedName>
</protein>
<feature type="transmembrane region" description="Helical" evidence="1">
    <location>
        <begin position="43"/>
        <end position="61"/>
    </location>
</feature>
<keyword evidence="1" id="KW-0472">Membrane</keyword>
<feature type="non-terminal residue" evidence="2">
    <location>
        <position position="1"/>
    </location>
</feature>
<reference evidence="2" key="1">
    <citation type="submission" date="2022-01" db="EMBL/GenBank/DDBJ databases">
        <title>Pseudomonas sp. nov. isolated from Antarctic regolith.</title>
        <authorList>
            <person name="Novakova D."/>
            <person name="Sedlar K."/>
        </authorList>
    </citation>
    <scope>NUCLEOTIDE SEQUENCE</scope>
    <source>
        <strain evidence="2">P2647</strain>
    </source>
</reference>
<name>A0ABS9IDK8_9PSED</name>
<keyword evidence="4" id="KW-1185">Reference proteome</keyword>
<feature type="transmembrane region" description="Helical" evidence="1">
    <location>
        <begin position="21"/>
        <end position="37"/>
    </location>
</feature>
<comment type="caution">
    <text evidence="2">The sequence shown here is derived from an EMBL/GenBank/DDBJ whole genome shotgun (WGS) entry which is preliminary data.</text>
</comment>
<gene>
    <name evidence="2" type="ORF">L4G47_26865</name>
    <name evidence="3" type="ORF">L4G47_26890</name>
</gene>
<keyword evidence="1" id="KW-0812">Transmembrane</keyword>
<organism evidence="2 4">
    <name type="scientific">Pseudomonas petrae</name>
    <dbReference type="NCBI Taxonomy" id="2912190"/>
    <lineage>
        <taxon>Bacteria</taxon>
        <taxon>Pseudomonadati</taxon>
        <taxon>Pseudomonadota</taxon>
        <taxon>Gammaproteobacteria</taxon>
        <taxon>Pseudomonadales</taxon>
        <taxon>Pseudomonadaceae</taxon>
        <taxon>Pseudomonas</taxon>
    </lineage>
</organism>
<evidence type="ECO:0000313" key="3">
    <source>
        <dbReference type="EMBL" id="MCF7545810.1"/>
    </source>
</evidence>
<sequence>MLMVSNIKYNSFKELDLKGRVPFVAILAVVLVFAVVFSDPPRILLLIFLGYAASGPIQYLLRLRRQR</sequence>